<dbReference type="AlphaFoldDB" id="A0A926EI76"/>
<dbReference type="Proteomes" id="UP000655830">
    <property type="component" value="Unassembled WGS sequence"/>
</dbReference>
<feature type="non-terminal residue" evidence="1">
    <location>
        <position position="52"/>
    </location>
</feature>
<protein>
    <submittedName>
        <fullName evidence="1">Uncharacterized protein</fullName>
    </submittedName>
</protein>
<name>A0A926EI76_9FIRM</name>
<dbReference type="EMBL" id="JACRSY010000016">
    <property type="protein sequence ID" value="MBC8580111.1"/>
    <property type="molecule type" value="Genomic_DNA"/>
</dbReference>
<evidence type="ECO:0000313" key="2">
    <source>
        <dbReference type="Proteomes" id="UP000655830"/>
    </source>
</evidence>
<keyword evidence="2" id="KW-1185">Reference proteome</keyword>
<proteinExistence type="predicted"/>
<reference evidence="1" key="1">
    <citation type="submission" date="2020-08" db="EMBL/GenBank/DDBJ databases">
        <title>Genome public.</title>
        <authorList>
            <person name="Liu C."/>
            <person name="Sun Q."/>
        </authorList>
    </citation>
    <scope>NUCLEOTIDE SEQUENCE</scope>
    <source>
        <strain evidence="1">NSJ-12</strain>
    </source>
</reference>
<sequence length="52" mass="5915">MNLHDQAVKIANHKIASNPKVYSAYTDSVLYEMLVEECEAQLNFSTATFQIH</sequence>
<organism evidence="1 2">
    <name type="scientific">Zhenhengia yiwuensis</name>
    <dbReference type="NCBI Taxonomy" id="2763666"/>
    <lineage>
        <taxon>Bacteria</taxon>
        <taxon>Bacillati</taxon>
        <taxon>Bacillota</taxon>
        <taxon>Clostridia</taxon>
        <taxon>Lachnospirales</taxon>
        <taxon>Lachnospiraceae</taxon>
        <taxon>Zhenhengia</taxon>
    </lineage>
</organism>
<evidence type="ECO:0000313" key="1">
    <source>
        <dbReference type="EMBL" id="MBC8580111.1"/>
    </source>
</evidence>
<accession>A0A926EI76</accession>
<comment type="caution">
    <text evidence="1">The sequence shown here is derived from an EMBL/GenBank/DDBJ whole genome shotgun (WGS) entry which is preliminary data.</text>
</comment>
<gene>
    <name evidence="1" type="ORF">H8718_11315</name>
</gene>